<evidence type="ECO:0000313" key="4">
    <source>
        <dbReference type="Proteomes" id="UP000052230"/>
    </source>
</evidence>
<evidence type="ECO:0008006" key="5">
    <source>
        <dbReference type="Google" id="ProtNLM"/>
    </source>
</evidence>
<evidence type="ECO:0000313" key="3">
    <source>
        <dbReference type="EMBL" id="CEG18394.1"/>
    </source>
</evidence>
<dbReference type="Proteomes" id="UP000052230">
    <property type="component" value="Unassembled WGS sequence"/>
</dbReference>
<keyword evidence="2" id="KW-0732">Signal</keyword>
<evidence type="ECO:0000256" key="1">
    <source>
        <dbReference type="SAM" id="MobiDB-lite"/>
    </source>
</evidence>
<accession>A0A0U5FIV0</accession>
<feature type="region of interest" description="Disordered" evidence="1">
    <location>
        <begin position="26"/>
        <end position="62"/>
    </location>
</feature>
<keyword evidence="4" id="KW-1185">Reference proteome</keyword>
<feature type="compositionally biased region" description="Polar residues" evidence="1">
    <location>
        <begin position="50"/>
        <end position="62"/>
    </location>
</feature>
<name>A0A0U5FIV0_XANCI</name>
<reference evidence="3 4" key="1">
    <citation type="submission" date="2014-09" db="EMBL/GenBank/DDBJ databases">
        <authorList>
            <person name="Regsiter A."/>
        </authorList>
    </citation>
    <scope>NUCLEOTIDE SEQUENCE [LARGE SCALE GENOMIC DNA]</scope>
</reference>
<organism evidence="3 4">
    <name type="scientific">Xanthomonas citri pv. citri</name>
    <dbReference type="NCBI Taxonomy" id="611301"/>
    <lineage>
        <taxon>Bacteria</taxon>
        <taxon>Pseudomonadati</taxon>
        <taxon>Pseudomonadota</taxon>
        <taxon>Gammaproteobacteria</taxon>
        <taxon>Lysobacterales</taxon>
        <taxon>Lysobacteraceae</taxon>
        <taxon>Xanthomonas</taxon>
    </lineage>
</organism>
<gene>
    <name evidence="3" type="ORF">XAC3562_840046</name>
</gene>
<evidence type="ECO:0000256" key="2">
    <source>
        <dbReference type="SAM" id="SignalP"/>
    </source>
</evidence>
<dbReference type="EMBL" id="CCXZ01000182">
    <property type="protein sequence ID" value="CEG18394.1"/>
    <property type="molecule type" value="Genomic_DNA"/>
</dbReference>
<feature type="compositionally biased region" description="Low complexity" evidence="1">
    <location>
        <begin position="26"/>
        <end position="40"/>
    </location>
</feature>
<dbReference type="PROSITE" id="PS51257">
    <property type="entry name" value="PROKAR_LIPOPROTEIN"/>
    <property type="match status" value="1"/>
</dbReference>
<dbReference type="AlphaFoldDB" id="A0A0U5FIV0"/>
<protein>
    <recommendedName>
        <fullName evidence="5">Secreted protein</fullName>
    </recommendedName>
</protein>
<comment type="caution">
    <text evidence="3">The sequence shown here is derived from an EMBL/GenBank/DDBJ whole genome shotgun (WGS) entry which is preliminary data.</text>
</comment>
<feature type="signal peptide" evidence="2">
    <location>
        <begin position="1"/>
        <end position="21"/>
    </location>
</feature>
<dbReference type="OMA" id="APGKIAC"/>
<feature type="chain" id="PRO_5006856996" description="Secreted protein" evidence="2">
    <location>
        <begin position="22"/>
        <end position="300"/>
    </location>
</feature>
<proteinExistence type="predicted"/>
<sequence length="300" mass="32020">MLVRKISLVLALATIAACTQATPDATAPKTAAAAAGTPTKPSEKDASPMQDATQGSTQQLQPPRTDSVLYFISNVDGDGATSYEVANGSWIHYWYGFQFELGGTRYYTGFAWETPERFGAEGEDHSPAPGTKVTLAHATFVTSEPGSKTPWKLLGAEPYIGEFGGLEQGNTVDTTRRPQTFVTDDSRLVLAVPTWSLQSGVRILSYDALVFNPKETDNVNDKHWTYIGNIPAGEDNSANCGEDAPGKIACVKNSSTLAFVKQPGLPALRVTVSADPPTSGGDATVEYRYDAASKSYLPTP</sequence>